<evidence type="ECO:0000313" key="25">
    <source>
        <dbReference type="EMBL" id="KJY55060.1"/>
    </source>
</evidence>
<dbReference type="OrthoDB" id="9799199at2"/>
<sequence>MKQRVITAVIALILFIPIVIAGGLWMDWLTVLFAAVGISEFFLMKKQILVSVNFILALLATIVWAVPDSFLRSMPFHWTKYGIYFALIMLMLTWTVLTKNKTTFDDVAVYTLGSLYVGTGFHYMASIRNADNGLALLCYVFVVVWLTDTGAYMIGRKIGKHKLWPVISPNKTWEGSIGGTICAVICAAIYVYFVNLNHSQVEMTIFALVLSIVGQMGDLVESAYKRYYGVKDSGKILPGHGGILDRFDSMLFVLPVFAALMGIIH</sequence>
<evidence type="ECO:0000256" key="8">
    <source>
        <dbReference type="ARBA" id="ARBA00022475"/>
    </source>
</evidence>
<dbReference type="PATRIC" id="fig|1218493.3.peg.1202"/>
<evidence type="ECO:0000256" key="5">
    <source>
        <dbReference type="ARBA" id="ARBA00010185"/>
    </source>
</evidence>
<dbReference type="GO" id="GO:0016024">
    <property type="term" value="P:CDP-diacylglycerol biosynthetic process"/>
    <property type="evidence" value="ECO:0007669"/>
    <property type="project" value="TreeGrafter"/>
</dbReference>
<accession>A0A0F4L8X9</accession>
<evidence type="ECO:0000256" key="10">
    <source>
        <dbReference type="ARBA" id="ARBA00022679"/>
    </source>
</evidence>
<keyword evidence="17" id="KW-1208">Phospholipid metabolism</keyword>
<evidence type="ECO:0000256" key="24">
    <source>
        <dbReference type="SAM" id="Phobius"/>
    </source>
</evidence>
<feature type="transmembrane region" description="Helical" evidence="24">
    <location>
        <begin position="6"/>
        <end position="36"/>
    </location>
</feature>
<keyword evidence="10 25" id="KW-0808">Transferase</keyword>
<dbReference type="Proteomes" id="UP000033533">
    <property type="component" value="Unassembled WGS sequence"/>
</dbReference>
<evidence type="ECO:0000256" key="7">
    <source>
        <dbReference type="ARBA" id="ARBA00019373"/>
    </source>
</evidence>
<name>A0A0F4L8X9_9LACO</name>
<dbReference type="GO" id="GO:0005886">
    <property type="term" value="C:plasma membrane"/>
    <property type="evidence" value="ECO:0007669"/>
    <property type="project" value="UniProtKB-SubCell"/>
</dbReference>
<comment type="subcellular location">
    <subcellularLocation>
        <location evidence="2">Cell membrane</location>
        <topology evidence="2">Multi-pass membrane protein</topology>
    </subcellularLocation>
</comment>
<evidence type="ECO:0000256" key="19">
    <source>
        <dbReference type="ARBA" id="ARBA00031825"/>
    </source>
</evidence>
<evidence type="ECO:0000256" key="9">
    <source>
        <dbReference type="ARBA" id="ARBA00022516"/>
    </source>
</evidence>
<organism evidence="25 26">
    <name type="scientific">Lactobacillus kullabergensis</name>
    <dbReference type="NCBI Taxonomy" id="1218493"/>
    <lineage>
        <taxon>Bacteria</taxon>
        <taxon>Bacillati</taxon>
        <taxon>Bacillota</taxon>
        <taxon>Bacilli</taxon>
        <taxon>Lactobacillales</taxon>
        <taxon>Lactobacillaceae</taxon>
        <taxon>Lactobacillus</taxon>
    </lineage>
</organism>
<evidence type="ECO:0000256" key="2">
    <source>
        <dbReference type="ARBA" id="ARBA00004651"/>
    </source>
</evidence>
<evidence type="ECO:0000256" key="20">
    <source>
        <dbReference type="ARBA" id="ARBA00032253"/>
    </source>
</evidence>
<comment type="pathway">
    <text evidence="3">Phospholipid metabolism; CDP-diacylglycerol biosynthesis; CDP-diacylglycerol from sn-glycerol 3-phosphate: step 3/3.</text>
</comment>
<dbReference type="GO" id="GO:0004605">
    <property type="term" value="F:phosphatidate cytidylyltransferase activity"/>
    <property type="evidence" value="ECO:0007669"/>
    <property type="project" value="UniProtKB-EC"/>
</dbReference>
<dbReference type="HOGENOM" id="CLU_037294_2_2_9"/>
<dbReference type="AlphaFoldDB" id="A0A0F4L8X9"/>
<proteinExistence type="inferred from homology"/>
<evidence type="ECO:0000256" key="6">
    <source>
        <dbReference type="ARBA" id="ARBA00012487"/>
    </source>
</evidence>
<comment type="pathway">
    <text evidence="4">Lipid metabolism.</text>
</comment>
<keyword evidence="11 24" id="KW-0812">Transmembrane</keyword>
<evidence type="ECO:0000256" key="11">
    <source>
        <dbReference type="ARBA" id="ARBA00022692"/>
    </source>
</evidence>
<dbReference type="EC" id="2.7.7.41" evidence="6"/>
<evidence type="ECO:0000313" key="26">
    <source>
        <dbReference type="Proteomes" id="UP000033533"/>
    </source>
</evidence>
<keyword evidence="16" id="KW-0594">Phospholipid biosynthesis</keyword>
<evidence type="ECO:0000256" key="21">
    <source>
        <dbReference type="ARBA" id="ARBA00032396"/>
    </source>
</evidence>
<feature type="transmembrane region" description="Helical" evidence="24">
    <location>
        <begin position="78"/>
        <end position="97"/>
    </location>
</feature>
<feature type="transmembrane region" description="Helical" evidence="24">
    <location>
        <begin position="48"/>
        <end position="66"/>
    </location>
</feature>
<evidence type="ECO:0000256" key="12">
    <source>
        <dbReference type="ARBA" id="ARBA00022695"/>
    </source>
</evidence>
<evidence type="ECO:0000256" key="23">
    <source>
        <dbReference type="ARBA" id="ARBA00033406"/>
    </source>
</evidence>
<comment type="caution">
    <text evidence="25">The sequence shown here is derived from an EMBL/GenBank/DDBJ whole genome shotgun (WGS) entry which is preliminary data.</text>
</comment>
<comment type="similarity">
    <text evidence="5">Belongs to the CDS family.</text>
</comment>
<evidence type="ECO:0000256" key="14">
    <source>
        <dbReference type="ARBA" id="ARBA00023098"/>
    </source>
</evidence>
<evidence type="ECO:0000256" key="4">
    <source>
        <dbReference type="ARBA" id="ARBA00005189"/>
    </source>
</evidence>
<evidence type="ECO:0000256" key="1">
    <source>
        <dbReference type="ARBA" id="ARBA00001698"/>
    </source>
</evidence>
<evidence type="ECO:0000256" key="15">
    <source>
        <dbReference type="ARBA" id="ARBA00023136"/>
    </source>
</evidence>
<gene>
    <name evidence="25" type="primary">cdsA</name>
    <name evidence="25" type="ORF">JF76_11440</name>
</gene>
<evidence type="ECO:0000256" key="16">
    <source>
        <dbReference type="ARBA" id="ARBA00023209"/>
    </source>
</evidence>
<dbReference type="Pfam" id="PF01148">
    <property type="entry name" value="CTP_transf_1"/>
    <property type="match status" value="1"/>
</dbReference>
<keyword evidence="12 25" id="KW-0548">Nucleotidyltransferase</keyword>
<evidence type="ECO:0000256" key="17">
    <source>
        <dbReference type="ARBA" id="ARBA00023264"/>
    </source>
</evidence>
<dbReference type="EMBL" id="JXBY01000020">
    <property type="protein sequence ID" value="KJY55060.1"/>
    <property type="molecule type" value="Genomic_DNA"/>
</dbReference>
<feature type="transmembrane region" description="Helical" evidence="24">
    <location>
        <begin position="109"/>
        <end position="127"/>
    </location>
</feature>
<feature type="transmembrane region" description="Helical" evidence="24">
    <location>
        <begin position="175"/>
        <end position="193"/>
    </location>
</feature>
<dbReference type="PANTHER" id="PTHR46382">
    <property type="entry name" value="PHOSPHATIDATE CYTIDYLYLTRANSFERASE"/>
    <property type="match status" value="1"/>
</dbReference>
<evidence type="ECO:0000256" key="18">
    <source>
        <dbReference type="ARBA" id="ARBA00029893"/>
    </source>
</evidence>
<reference evidence="25 26" key="1">
    <citation type="submission" date="2014-12" db="EMBL/GenBank/DDBJ databases">
        <title>Comparative genomics of the lactic acid bacteria isolated from the honey bee gut.</title>
        <authorList>
            <person name="Ellegaard K.M."/>
            <person name="Tamarit D."/>
            <person name="Javelind E."/>
            <person name="Olofsson T."/>
            <person name="Andersson S.G."/>
            <person name="Vasquez A."/>
        </authorList>
    </citation>
    <scope>NUCLEOTIDE SEQUENCE [LARGE SCALE GENOMIC DNA]</scope>
    <source>
        <strain evidence="25 26">Biut2</strain>
    </source>
</reference>
<dbReference type="RefSeq" id="WP_045928212.1">
    <property type="nucleotide sequence ID" value="NZ_JBHSZS010000010.1"/>
</dbReference>
<protein>
    <recommendedName>
        <fullName evidence="7">Phosphatidate cytidylyltransferase</fullName>
        <ecNumber evidence="6">2.7.7.41</ecNumber>
    </recommendedName>
    <alternativeName>
        <fullName evidence="20">CDP-DAG synthase</fullName>
    </alternativeName>
    <alternativeName>
        <fullName evidence="22">CDP-DG synthase</fullName>
    </alternativeName>
    <alternativeName>
        <fullName evidence="18">CDP-diacylglycerol synthase</fullName>
    </alternativeName>
    <alternativeName>
        <fullName evidence="21">CDP-diglyceride pyrophosphorylase</fullName>
    </alternativeName>
    <alternativeName>
        <fullName evidence="23">CDP-diglyceride synthase</fullName>
    </alternativeName>
    <alternativeName>
        <fullName evidence="19">CTP:phosphatidate cytidylyltransferase</fullName>
    </alternativeName>
</protein>
<feature type="transmembrane region" description="Helical" evidence="24">
    <location>
        <begin position="133"/>
        <end position="154"/>
    </location>
</feature>
<keyword evidence="9" id="KW-0444">Lipid biosynthesis</keyword>
<evidence type="ECO:0000256" key="13">
    <source>
        <dbReference type="ARBA" id="ARBA00022989"/>
    </source>
</evidence>
<evidence type="ECO:0000256" key="22">
    <source>
        <dbReference type="ARBA" id="ARBA00032743"/>
    </source>
</evidence>
<comment type="catalytic activity">
    <reaction evidence="1">
        <text>a 1,2-diacyl-sn-glycero-3-phosphate + CTP + H(+) = a CDP-1,2-diacyl-sn-glycerol + diphosphate</text>
        <dbReference type="Rhea" id="RHEA:16229"/>
        <dbReference type="ChEBI" id="CHEBI:15378"/>
        <dbReference type="ChEBI" id="CHEBI:33019"/>
        <dbReference type="ChEBI" id="CHEBI:37563"/>
        <dbReference type="ChEBI" id="CHEBI:58332"/>
        <dbReference type="ChEBI" id="CHEBI:58608"/>
        <dbReference type="EC" id="2.7.7.41"/>
    </reaction>
</comment>
<evidence type="ECO:0000256" key="3">
    <source>
        <dbReference type="ARBA" id="ARBA00005119"/>
    </source>
</evidence>
<dbReference type="PANTHER" id="PTHR46382:SF1">
    <property type="entry name" value="PHOSPHATIDATE CYTIDYLYLTRANSFERASE"/>
    <property type="match status" value="1"/>
</dbReference>
<keyword evidence="8" id="KW-1003">Cell membrane</keyword>
<keyword evidence="13 24" id="KW-1133">Transmembrane helix</keyword>
<keyword evidence="15 24" id="KW-0472">Membrane</keyword>
<dbReference type="STRING" id="1218493.JF76_11440"/>
<keyword evidence="14" id="KW-0443">Lipid metabolism</keyword>